<sequence length="330" mass="37201">MADKVSAILPCRASAPDLRRSRLEKLLEKQAGKSTPAPSEISRASSVRRAPPGGAPYKLAPPVRLPTGASKPSSHGRLTSAATEALRFPTAESSVPAIAPQHPESSSRLPTGNSRKVEEQVGSFIKQLVGDEGDGMLHWRLVNEMDAIDGLIQDNIEKHRAAEQKARQRTVLEEQVREARQKDQDLNLSRMHWGTQIQADAARWQEEERLKKLRQQETLRKFNEEQARHAEASRRRRDAEAEQVAMIERDMAQQALDAKRRSEAAEEQRKKKQQEMARQMADAAKEAAEQKVLRKQAEAQKDIAMMKAQIAVMEEQERQRPLGKDPLGRW</sequence>
<dbReference type="EMBL" id="CAMXCT030004001">
    <property type="protein sequence ID" value="CAL4794544.1"/>
    <property type="molecule type" value="Genomic_DNA"/>
</dbReference>
<feature type="region of interest" description="Disordered" evidence="1">
    <location>
        <begin position="92"/>
        <end position="116"/>
    </location>
</feature>
<evidence type="ECO:0000313" key="4">
    <source>
        <dbReference type="Proteomes" id="UP001152797"/>
    </source>
</evidence>
<accession>A0A9P1DD20</accession>
<feature type="region of interest" description="Disordered" evidence="1">
    <location>
        <begin position="221"/>
        <end position="241"/>
    </location>
</feature>
<dbReference type="EMBL" id="CAMXCT020004001">
    <property type="protein sequence ID" value="CAL1160607.1"/>
    <property type="molecule type" value="Genomic_DNA"/>
</dbReference>
<dbReference type="EMBL" id="CAMXCT010004001">
    <property type="protein sequence ID" value="CAI4007232.1"/>
    <property type="molecule type" value="Genomic_DNA"/>
</dbReference>
<feature type="compositionally biased region" description="Polar residues" evidence="1">
    <location>
        <begin position="103"/>
        <end position="114"/>
    </location>
</feature>
<evidence type="ECO:0000313" key="2">
    <source>
        <dbReference type="EMBL" id="CAI4007232.1"/>
    </source>
</evidence>
<dbReference type="AlphaFoldDB" id="A0A9P1DD20"/>
<comment type="caution">
    <text evidence="2">The sequence shown here is derived from an EMBL/GenBank/DDBJ whole genome shotgun (WGS) entry which is preliminary data.</text>
</comment>
<name>A0A9P1DD20_9DINO</name>
<feature type="region of interest" description="Disordered" evidence="1">
    <location>
        <begin position="24"/>
        <end position="79"/>
    </location>
</feature>
<organism evidence="2">
    <name type="scientific">Cladocopium goreaui</name>
    <dbReference type="NCBI Taxonomy" id="2562237"/>
    <lineage>
        <taxon>Eukaryota</taxon>
        <taxon>Sar</taxon>
        <taxon>Alveolata</taxon>
        <taxon>Dinophyceae</taxon>
        <taxon>Suessiales</taxon>
        <taxon>Symbiodiniaceae</taxon>
        <taxon>Cladocopium</taxon>
    </lineage>
</organism>
<feature type="compositionally biased region" description="Polar residues" evidence="1">
    <location>
        <begin position="32"/>
        <end position="45"/>
    </location>
</feature>
<feature type="compositionally biased region" description="Basic and acidic residues" evidence="1">
    <location>
        <begin position="254"/>
        <end position="275"/>
    </location>
</feature>
<feature type="compositionally biased region" description="Polar residues" evidence="1">
    <location>
        <begin position="70"/>
        <end position="79"/>
    </location>
</feature>
<feature type="compositionally biased region" description="Basic and acidic residues" evidence="1">
    <location>
        <begin position="221"/>
        <end position="240"/>
    </location>
</feature>
<evidence type="ECO:0000313" key="3">
    <source>
        <dbReference type="EMBL" id="CAL4794544.1"/>
    </source>
</evidence>
<proteinExistence type="predicted"/>
<reference evidence="2" key="1">
    <citation type="submission" date="2022-10" db="EMBL/GenBank/DDBJ databases">
        <authorList>
            <person name="Chen Y."/>
            <person name="Dougan E. K."/>
            <person name="Chan C."/>
            <person name="Rhodes N."/>
            <person name="Thang M."/>
        </authorList>
    </citation>
    <scope>NUCLEOTIDE SEQUENCE</scope>
</reference>
<dbReference type="OrthoDB" id="449349at2759"/>
<dbReference type="Proteomes" id="UP001152797">
    <property type="component" value="Unassembled WGS sequence"/>
</dbReference>
<protein>
    <submittedName>
        <fullName evidence="2">Uncharacterized protein</fullName>
    </submittedName>
</protein>
<evidence type="ECO:0000256" key="1">
    <source>
        <dbReference type="SAM" id="MobiDB-lite"/>
    </source>
</evidence>
<reference evidence="3 4" key="2">
    <citation type="submission" date="2024-05" db="EMBL/GenBank/DDBJ databases">
        <authorList>
            <person name="Chen Y."/>
            <person name="Shah S."/>
            <person name="Dougan E. K."/>
            <person name="Thang M."/>
            <person name="Chan C."/>
        </authorList>
    </citation>
    <scope>NUCLEOTIDE SEQUENCE [LARGE SCALE GENOMIC DNA]</scope>
</reference>
<feature type="region of interest" description="Disordered" evidence="1">
    <location>
        <begin position="254"/>
        <end position="288"/>
    </location>
</feature>
<keyword evidence="4" id="KW-1185">Reference proteome</keyword>
<gene>
    <name evidence="2" type="ORF">C1SCF055_LOCUS32797</name>
</gene>